<dbReference type="Proteomes" id="UP000789570">
    <property type="component" value="Unassembled WGS sequence"/>
</dbReference>
<proteinExistence type="predicted"/>
<reference evidence="1" key="1">
    <citation type="submission" date="2021-06" db="EMBL/GenBank/DDBJ databases">
        <authorList>
            <person name="Kallberg Y."/>
            <person name="Tangrot J."/>
            <person name="Rosling A."/>
        </authorList>
    </citation>
    <scope>NUCLEOTIDE SEQUENCE</scope>
    <source>
        <strain evidence="1">UK204</strain>
    </source>
</reference>
<gene>
    <name evidence="1" type="ORF">FCALED_LOCUS12135</name>
</gene>
<keyword evidence="2" id="KW-1185">Reference proteome</keyword>
<dbReference type="EMBL" id="CAJVPQ010005657">
    <property type="protein sequence ID" value="CAG8673496.1"/>
    <property type="molecule type" value="Genomic_DNA"/>
</dbReference>
<name>A0A9N9EDZ4_9GLOM</name>
<evidence type="ECO:0000313" key="2">
    <source>
        <dbReference type="Proteomes" id="UP000789570"/>
    </source>
</evidence>
<organism evidence="1 2">
    <name type="scientific">Funneliformis caledonium</name>
    <dbReference type="NCBI Taxonomy" id="1117310"/>
    <lineage>
        <taxon>Eukaryota</taxon>
        <taxon>Fungi</taxon>
        <taxon>Fungi incertae sedis</taxon>
        <taxon>Mucoromycota</taxon>
        <taxon>Glomeromycotina</taxon>
        <taxon>Glomeromycetes</taxon>
        <taxon>Glomerales</taxon>
        <taxon>Glomeraceae</taxon>
        <taxon>Funneliformis</taxon>
    </lineage>
</organism>
<comment type="caution">
    <text evidence="1">The sequence shown here is derived from an EMBL/GenBank/DDBJ whole genome shotgun (WGS) entry which is preliminary data.</text>
</comment>
<sequence length="107" mass="12060">MNAELPKFSDMPVEIFHNCFSDIYTRIYHKKIQFLILSQVAINRPLKKRYSSSYKPSLSGCDSSNCSITNITITIEIGQDGVDKHVQSLLDNDYDDTKELADGISAP</sequence>
<protein>
    <submittedName>
        <fullName evidence="1">8997_t:CDS:1</fullName>
    </submittedName>
</protein>
<evidence type="ECO:0000313" key="1">
    <source>
        <dbReference type="EMBL" id="CAG8673496.1"/>
    </source>
</evidence>
<dbReference type="AlphaFoldDB" id="A0A9N9EDZ4"/>
<accession>A0A9N9EDZ4</accession>